<dbReference type="Proteomes" id="UP000827889">
    <property type="component" value="Chromosome 6"/>
</dbReference>
<dbReference type="Pfam" id="PF04504">
    <property type="entry name" value="GeBP-like_DBD"/>
    <property type="match status" value="1"/>
</dbReference>
<name>A0A8B8R4F8_9MYRT</name>
<reference evidence="5" key="1">
    <citation type="submission" date="2025-08" db="UniProtKB">
        <authorList>
            <consortium name="RefSeq"/>
        </authorList>
    </citation>
    <scope>IDENTIFICATION</scope>
    <source>
        <tissue evidence="5">Leaf</tissue>
    </source>
</reference>
<dbReference type="GeneID" id="115757447"/>
<comment type="similarity">
    <text evidence="1">Belongs to the GeBP family.</text>
</comment>
<dbReference type="GO" id="GO:0006355">
    <property type="term" value="P:regulation of DNA-templated transcription"/>
    <property type="evidence" value="ECO:0007669"/>
    <property type="project" value="InterPro"/>
</dbReference>
<evidence type="ECO:0000256" key="2">
    <source>
        <dbReference type="SAM" id="MobiDB-lite"/>
    </source>
</evidence>
<dbReference type="RefSeq" id="XP_030553518.1">
    <property type="nucleotide sequence ID" value="XM_030697658.1"/>
</dbReference>
<dbReference type="PANTHER" id="PTHR31662:SF33">
    <property type="entry name" value="DNA-BINDING STOREKEEPER PROTEIN TRANSCRIPTIONAL REGULATOR-LIKE PROTEIN"/>
    <property type="match status" value="1"/>
</dbReference>
<dbReference type="InterPro" id="IPR053932">
    <property type="entry name" value="GeBP-like_DBD"/>
</dbReference>
<proteinExistence type="inferred from homology"/>
<evidence type="ECO:0000259" key="3">
    <source>
        <dbReference type="Pfam" id="PF04504"/>
    </source>
</evidence>
<dbReference type="GO" id="GO:0005634">
    <property type="term" value="C:nucleus"/>
    <property type="evidence" value="ECO:0007669"/>
    <property type="project" value="TreeGrafter"/>
</dbReference>
<dbReference type="InterPro" id="IPR007592">
    <property type="entry name" value="GEBP"/>
</dbReference>
<feature type="region of interest" description="Disordered" evidence="2">
    <location>
        <begin position="1"/>
        <end position="86"/>
    </location>
</feature>
<organism evidence="4 5">
    <name type="scientific">Rhodamnia argentea</name>
    <dbReference type="NCBI Taxonomy" id="178133"/>
    <lineage>
        <taxon>Eukaryota</taxon>
        <taxon>Viridiplantae</taxon>
        <taxon>Streptophyta</taxon>
        <taxon>Embryophyta</taxon>
        <taxon>Tracheophyta</taxon>
        <taxon>Spermatophyta</taxon>
        <taxon>Magnoliopsida</taxon>
        <taxon>eudicotyledons</taxon>
        <taxon>Gunneridae</taxon>
        <taxon>Pentapetalae</taxon>
        <taxon>rosids</taxon>
        <taxon>malvids</taxon>
        <taxon>Myrtales</taxon>
        <taxon>Myrtaceae</taxon>
        <taxon>Myrtoideae</taxon>
        <taxon>Myrteae</taxon>
        <taxon>Australasian group</taxon>
        <taxon>Rhodamnia</taxon>
    </lineage>
</organism>
<sequence>MEPKRECPSLTSSDGEPPTTSSGDDTNTVSSGEHESESGSNDEPAKPLQRKKSSSDSDSDSDSGDESNPKDGICAVKSLDSTKEGTQLKKPRFQRLWSDKDEIKLLQAMIKFRKKMNLSPSTNSRAFNDFLNDKPVKFEFPAGKSQIRNKIRKMKAKFTNRCKTGRVWKKPHNQKVAQLSYVLWGGGVKKTKAPDSADENVVDLLESPEKFEDDEWASISSQLQLASTGLEQKVLRIGVGMIGPSEMEKLKEKWRRLRLSELQIAHDRAKLVNEQAKLIMDGYRRAMEQV</sequence>
<protein>
    <submittedName>
        <fullName evidence="5">Probable transcription factor At1g61730</fullName>
    </submittedName>
</protein>
<keyword evidence="4" id="KW-1185">Reference proteome</keyword>
<dbReference type="OrthoDB" id="661680at2759"/>
<evidence type="ECO:0000313" key="5">
    <source>
        <dbReference type="RefSeq" id="XP_030553518.1"/>
    </source>
</evidence>
<evidence type="ECO:0000256" key="1">
    <source>
        <dbReference type="ARBA" id="ARBA00010820"/>
    </source>
</evidence>
<feature type="compositionally biased region" description="Polar residues" evidence="2">
    <location>
        <begin position="9"/>
        <end position="29"/>
    </location>
</feature>
<dbReference type="KEGG" id="rarg:115757447"/>
<dbReference type="PANTHER" id="PTHR31662">
    <property type="entry name" value="BNAANNG10740D PROTEIN-RELATED"/>
    <property type="match status" value="1"/>
</dbReference>
<gene>
    <name evidence="5" type="primary">LOC115757447</name>
</gene>
<dbReference type="AlphaFoldDB" id="A0A8B8R4F8"/>
<feature type="domain" description="Glabrous enhancer-binding protein-like DBD" evidence="3">
    <location>
        <begin position="93"/>
        <end position="185"/>
    </location>
</feature>
<evidence type="ECO:0000313" key="4">
    <source>
        <dbReference type="Proteomes" id="UP000827889"/>
    </source>
</evidence>
<accession>A0A8B8R4F8</accession>